<dbReference type="Gene3D" id="1.10.150.20">
    <property type="entry name" value="5' to 3' exonuclease, C-terminal subdomain"/>
    <property type="match status" value="1"/>
</dbReference>
<dbReference type="FunCoup" id="L2GQK9">
    <property type="interactions" value="66"/>
</dbReference>
<dbReference type="InterPro" id="IPR006085">
    <property type="entry name" value="XPG_DNA_repair_N"/>
</dbReference>
<dbReference type="HOGENOM" id="CLU_008978_3_0_1"/>
<organism evidence="21 22">
    <name type="scientific">Vittaforma corneae (strain ATCC 50505)</name>
    <name type="common">Microsporidian parasite</name>
    <name type="synonym">Nosema corneum</name>
    <dbReference type="NCBI Taxonomy" id="993615"/>
    <lineage>
        <taxon>Eukaryota</taxon>
        <taxon>Fungi</taxon>
        <taxon>Fungi incertae sedis</taxon>
        <taxon>Microsporidia</taxon>
        <taxon>Nosematidae</taxon>
        <taxon>Vittaforma</taxon>
    </lineage>
</organism>
<dbReference type="EMBL" id="JH370130">
    <property type="protein sequence ID" value="ELA42914.1"/>
    <property type="molecule type" value="Genomic_DNA"/>
</dbReference>
<keyword evidence="14" id="KW-0234">DNA repair</keyword>
<evidence type="ECO:0000256" key="12">
    <source>
        <dbReference type="ARBA" id="ARBA00022990"/>
    </source>
</evidence>
<evidence type="ECO:0000256" key="6">
    <source>
        <dbReference type="ARBA" id="ARBA00022759"/>
    </source>
</evidence>
<evidence type="ECO:0000256" key="18">
    <source>
        <dbReference type="ARBA" id="ARBA00064664"/>
    </source>
</evidence>
<dbReference type="GO" id="GO:0002376">
    <property type="term" value="P:immune system process"/>
    <property type="evidence" value="ECO:0007669"/>
    <property type="project" value="UniProtKB-KW"/>
</dbReference>
<dbReference type="AlphaFoldDB" id="L2GQK9"/>
<dbReference type="GO" id="GO:0005634">
    <property type="term" value="C:nucleus"/>
    <property type="evidence" value="ECO:0007669"/>
    <property type="project" value="UniProtKB-SubCell"/>
</dbReference>
<comment type="subunit">
    <text evidence="18">Interacts with the MLH1-PMS2 heterodimer via MLH1. Interacts with MSH3. Interacts with the MSH2-MSH6 heterodimer via MSH2, and this interaction may increase the processivity of the 5'-&gt;3' exonuclease activity. Interacts with PCNA, and this interaction may both stimulate the cryptic 3'-&gt;5' exonuclease activity and suppress the 5'-&gt;3' exonuclease activity. Interacts with WRN, and this interaction stimulates both the 5'-&gt;3' exonuclease activity and cleavage of 5'-overhanging flap structures. Interacts with RECQL/RECQ1, and this interaction stimulates cleavage of 5'-overhanging flap structures. Interacts with DNA helicase ZGRF1; the interaction is increased following DNA damage induction.</text>
</comment>
<dbReference type="CDD" id="cd09901">
    <property type="entry name" value="H3TH_FEN1-like"/>
    <property type="match status" value="1"/>
</dbReference>
<dbReference type="SMART" id="SM00485">
    <property type="entry name" value="XPGN"/>
    <property type="match status" value="1"/>
</dbReference>
<keyword evidence="10" id="KW-0460">Magnesium</keyword>
<accession>L2GQK9</accession>
<dbReference type="InterPro" id="IPR036279">
    <property type="entry name" value="5-3_exonuclease_C_sf"/>
</dbReference>
<reference evidence="22" key="1">
    <citation type="submission" date="2011-05" db="EMBL/GenBank/DDBJ databases">
        <title>The genome sequence of Vittaforma corneae strain ATCC 50505.</title>
        <authorList>
            <consortium name="The Broad Institute Genome Sequencing Platform"/>
            <person name="Cuomo C."/>
            <person name="Didier E."/>
            <person name="Bowers L."/>
            <person name="Young S.K."/>
            <person name="Zeng Q."/>
            <person name="Gargeya S."/>
            <person name="Fitzgerald M."/>
            <person name="Haas B."/>
            <person name="Abouelleil A."/>
            <person name="Alvarado L."/>
            <person name="Arachchi H.M."/>
            <person name="Berlin A."/>
            <person name="Chapman S.B."/>
            <person name="Gearin G."/>
            <person name="Goldberg J."/>
            <person name="Griggs A."/>
            <person name="Gujja S."/>
            <person name="Hansen M."/>
            <person name="Heiman D."/>
            <person name="Howarth C."/>
            <person name="Larimer J."/>
            <person name="Lui A."/>
            <person name="MacDonald P.J.P."/>
            <person name="McCowen C."/>
            <person name="Montmayeur A."/>
            <person name="Murphy C."/>
            <person name="Neiman D."/>
            <person name="Pearson M."/>
            <person name="Priest M."/>
            <person name="Roberts A."/>
            <person name="Saif S."/>
            <person name="Shea T."/>
            <person name="Sisk P."/>
            <person name="Stolte C."/>
            <person name="Sykes S."/>
            <person name="Wortman J."/>
            <person name="Nusbaum C."/>
            <person name="Birren B."/>
        </authorList>
    </citation>
    <scope>NUCLEOTIDE SEQUENCE [LARGE SCALE GENOMIC DNA]</scope>
    <source>
        <strain evidence="22">ATCC 50505</strain>
    </source>
</reference>
<dbReference type="Gene3D" id="3.40.50.1010">
    <property type="entry name" value="5'-nuclease"/>
    <property type="match status" value="1"/>
</dbReference>
<feature type="domain" description="XPG-I" evidence="19">
    <location>
        <begin position="138"/>
        <end position="207"/>
    </location>
</feature>
<dbReference type="Pfam" id="PF00867">
    <property type="entry name" value="XPG_I"/>
    <property type="match status" value="1"/>
</dbReference>
<gene>
    <name evidence="21" type="ORF">VICG_00229</name>
</gene>
<dbReference type="PRINTS" id="PR00853">
    <property type="entry name" value="XPGRADSUPER"/>
</dbReference>
<evidence type="ECO:0000256" key="15">
    <source>
        <dbReference type="ARBA" id="ARBA00023242"/>
    </source>
</evidence>
<dbReference type="RefSeq" id="XP_007603682.1">
    <property type="nucleotide sequence ID" value="XM_007603620.1"/>
</dbReference>
<dbReference type="GO" id="GO:0003677">
    <property type="term" value="F:DNA binding"/>
    <property type="evidence" value="ECO:0007669"/>
    <property type="project" value="UniProtKB-KW"/>
</dbReference>
<evidence type="ECO:0000256" key="17">
    <source>
        <dbReference type="ARBA" id="ARBA00057694"/>
    </source>
</evidence>
<sequence>MGIKGLLPILRKILKKTHIGKYSNRRVGIDGHSWIHRIIPYIAADLYCNNPTQKHLDLFMAKLSGLLDYGITPIFVFDGDFLESKKKTIQERKQLREKYRAEVDFFLQRNDVPRARELMKRCVSVTPEILHSILRVLKANNIEFIVSPYEADAQLYFLQRIKYIDYILTEDSDLVVYGATRILYKYDGVHVEEYDSARLHLCKDKYFQENILDICILSGCDYLDSIRGIGIVTAYEKLKELGDVDSFVNSMISLKKNVPKEYISDFVKAKATFLHHIVYNPYTMQRQFLSEPKIACEFLGSLENSSFTFNTHLGIEQKLDRHFIPKAIAKRTTEDKENCSSEIPEDYILDSNLVLPYF</sequence>
<dbReference type="SUPFAM" id="SSF47807">
    <property type="entry name" value="5' to 3' exonuclease, C-terminal subdomain"/>
    <property type="match status" value="1"/>
</dbReference>
<dbReference type="InterPro" id="IPR019974">
    <property type="entry name" value="XPG_CS"/>
</dbReference>
<evidence type="ECO:0000256" key="16">
    <source>
        <dbReference type="ARBA" id="ARBA00023254"/>
    </source>
</evidence>
<dbReference type="OMA" id="DCITTED"/>
<proteinExistence type="predicted"/>
<dbReference type="FunFam" id="3.40.50.1010:FF:000111">
    <property type="entry name" value="Exonuclease 1"/>
    <property type="match status" value="1"/>
</dbReference>
<evidence type="ECO:0000256" key="4">
    <source>
        <dbReference type="ARBA" id="ARBA00022722"/>
    </source>
</evidence>
<dbReference type="InterPro" id="IPR044752">
    <property type="entry name" value="PIN-like_EXO1"/>
</dbReference>
<dbReference type="InterPro" id="IPR008918">
    <property type="entry name" value="HhH2"/>
</dbReference>
<keyword evidence="22" id="KW-1185">Reference proteome</keyword>
<keyword evidence="16" id="KW-0469">Meiosis</keyword>
<evidence type="ECO:0000256" key="9">
    <source>
        <dbReference type="ARBA" id="ARBA00022839"/>
    </source>
</evidence>
<protein>
    <submittedName>
        <fullName evidence="21">Uncharacterized protein</fullName>
    </submittedName>
</protein>
<dbReference type="STRING" id="993615.L2GQK9"/>
<dbReference type="InterPro" id="IPR006084">
    <property type="entry name" value="XPG/Rad2"/>
</dbReference>
<comment type="cofactor">
    <cofactor evidence="1">
        <name>Mg(2+)</name>
        <dbReference type="ChEBI" id="CHEBI:18420"/>
    </cofactor>
</comment>
<evidence type="ECO:0000256" key="5">
    <source>
        <dbReference type="ARBA" id="ARBA00022723"/>
    </source>
</evidence>
<comment type="function">
    <text evidence="17">5'-&gt;3' double-stranded DNA exonuclease which may also possess a cryptic 3'-&gt;5' double-stranded DNA exonuclease activity. Functions in DNA mismatch repair (MMR) to excise mismatch-containing DNA tracts directed by strand breaks located either 5' or 3' to the mismatch. Also exhibits endonuclease activity against 5'-overhanging flap structures similar to those generated by displacement synthesis when DNA polymerase encounters the 5'-end of a downstream Okazaki fragment. Required for somatic hypermutation (SHM) and class switch recombination (CSR) of immunoglobulin genes. Essential for male and female meiosis.</text>
</comment>
<dbReference type="InterPro" id="IPR006086">
    <property type="entry name" value="XPG-I_dom"/>
</dbReference>
<evidence type="ECO:0000256" key="13">
    <source>
        <dbReference type="ARBA" id="ARBA00023125"/>
    </source>
</evidence>
<feature type="domain" description="XPG N-terminal" evidence="20">
    <location>
        <begin position="1"/>
        <end position="99"/>
    </location>
</feature>
<dbReference type="PROSITE" id="PS00841">
    <property type="entry name" value="XPG_1"/>
    <property type="match status" value="1"/>
</dbReference>
<keyword evidence="11" id="KW-0391">Immunity</keyword>
<evidence type="ECO:0000313" key="21">
    <source>
        <dbReference type="EMBL" id="ELA42914.1"/>
    </source>
</evidence>
<evidence type="ECO:0000256" key="3">
    <source>
        <dbReference type="ARBA" id="ARBA00022553"/>
    </source>
</evidence>
<evidence type="ECO:0000259" key="19">
    <source>
        <dbReference type="SMART" id="SM00484"/>
    </source>
</evidence>
<dbReference type="PANTHER" id="PTHR11081:SF9">
    <property type="entry name" value="FLAP ENDONUCLEASE 1"/>
    <property type="match status" value="1"/>
</dbReference>
<keyword evidence="6" id="KW-0255">Endonuclease</keyword>
<keyword evidence="12" id="KW-0007">Acetylation</keyword>
<evidence type="ECO:0000256" key="11">
    <source>
        <dbReference type="ARBA" id="ARBA00022859"/>
    </source>
</evidence>
<dbReference type="Pfam" id="PF00752">
    <property type="entry name" value="XPG_N"/>
    <property type="match status" value="1"/>
</dbReference>
<keyword evidence="3" id="KW-0597">Phosphoprotein</keyword>
<dbReference type="SMART" id="SM00484">
    <property type="entry name" value="XPGI"/>
    <property type="match status" value="1"/>
</dbReference>
<evidence type="ECO:0000259" key="20">
    <source>
        <dbReference type="SMART" id="SM00485"/>
    </source>
</evidence>
<dbReference type="OrthoDB" id="26491at2759"/>
<dbReference type="GO" id="GO:0017108">
    <property type="term" value="F:5'-flap endonuclease activity"/>
    <property type="evidence" value="ECO:0007669"/>
    <property type="project" value="TreeGrafter"/>
</dbReference>
<dbReference type="GeneID" id="19880947"/>
<evidence type="ECO:0000256" key="1">
    <source>
        <dbReference type="ARBA" id="ARBA00001946"/>
    </source>
</evidence>
<comment type="subcellular location">
    <subcellularLocation>
        <location evidence="2">Nucleus</location>
    </subcellularLocation>
</comment>
<keyword evidence="4" id="KW-0540">Nuclease</keyword>
<dbReference type="Proteomes" id="UP000011082">
    <property type="component" value="Unassembled WGS sequence"/>
</dbReference>
<dbReference type="GO" id="GO:0004527">
    <property type="term" value="F:exonuclease activity"/>
    <property type="evidence" value="ECO:0007669"/>
    <property type="project" value="UniProtKB-KW"/>
</dbReference>
<keyword evidence="13" id="KW-0238">DNA-binding</keyword>
<keyword evidence="7" id="KW-0227">DNA damage</keyword>
<dbReference type="GO" id="GO:0051321">
    <property type="term" value="P:meiotic cell cycle"/>
    <property type="evidence" value="ECO:0007669"/>
    <property type="project" value="UniProtKB-KW"/>
</dbReference>
<keyword evidence="5" id="KW-0479">Metal-binding</keyword>
<dbReference type="SMART" id="SM00279">
    <property type="entry name" value="HhH2"/>
    <property type="match status" value="1"/>
</dbReference>
<evidence type="ECO:0000256" key="10">
    <source>
        <dbReference type="ARBA" id="ARBA00022842"/>
    </source>
</evidence>
<evidence type="ECO:0000256" key="8">
    <source>
        <dbReference type="ARBA" id="ARBA00022801"/>
    </source>
</evidence>
<keyword evidence="9" id="KW-0269">Exonuclease</keyword>
<evidence type="ECO:0000256" key="7">
    <source>
        <dbReference type="ARBA" id="ARBA00022763"/>
    </source>
</evidence>
<name>L2GQK9_VITCO</name>
<evidence type="ECO:0000313" key="22">
    <source>
        <dbReference type="Proteomes" id="UP000011082"/>
    </source>
</evidence>
<dbReference type="GO" id="GO:0046872">
    <property type="term" value="F:metal ion binding"/>
    <property type="evidence" value="ECO:0007669"/>
    <property type="project" value="UniProtKB-KW"/>
</dbReference>
<dbReference type="GO" id="GO:0006281">
    <property type="term" value="P:DNA repair"/>
    <property type="evidence" value="ECO:0007669"/>
    <property type="project" value="UniProtKB-KW"/>
</dbReference>
<dbReference type="PANTHER" id="PTHR11081">
    <property type="entry name" value="FLAP ENDONUCLEASE FAMILY MEMBER"/>
    <property type="match status" value="1"/>
</dbReference>
<evidence type="ECO:0000256" key="14">
    <source>
        <dbReference type="ARBA" id="ARBA00023204"/>
    </source>
</evidence>
<dbReference type="CDD" id="cd09857">
    <property type="entry name" value="PIN_EXO1"/>
    <property type="match status" value="1"/>
</dbReference>
<keyword evidence="15" id="KW-0539">Nucleus</keyword>
<dbReference type="InParanoid" id="L2GQK9"/>
<dbReference type="SUPFAM" id="SSF88723">
    <property type="entry name" value="PIN domain-like"/>
    <property type="match status" value="1"/>
</dbReference>
<dbReference type="VEuPathDB" id="MicrosporidiaDB:VICG_00229"/>
<dbReference type="FunFam" id="1.10.150.20:FF:000011">
    <property type="entry name" value="exonuclease 1"/>
    <property type="match status" value="1"/>
</dbReference>
<dbReference type="InterPro" id="IPR029060">
    <property type="entry name" value="PIN-like_dom_sf"/>
</dbReference>
<evidence type="ECO:0000256" key="2">
    <source>
        <dbReference type="ARBA" id="ARBA00004123"/>
    </source>
</evidence>
<keyword evidence="8" id="KW-0378">Hydrolase</keyword>